<dbReference type="InterPro" id="IPR038511">
    <property type="entry name" value="TAP42/TAP46-like_sf"/>
</dbReference>
<feature type="region of interest" description="Disordered" evidence="2">
    <location>
        <begin position="170"/>
        <end position="191"/>
    </location>
</feature>
<evidence type="ECO:0000256" key="1">
    <source>
        <dbReference type="ARBA" id="ARBA00034730"/>
    </source>
</evidence>
<comment type="caution">
    <text evidence="3">The sequence shown here is derived from an EMBL/GenBank/DDBJ whole genome shotgun (WGS) entry which is preliminary data.</text>
</comment>
<dbReference type="PANTHER" id="PTHR10933">
    <property type="entry name" value="IMMUNOGLOBULIN-BINDING PROTEIN 1"/>
    <property type="match status" value="1"/>
</dbReference>
<evidence type="ECO:0000313" key="4">
    <source>
        <dbReference type="Proteomes" id="UP001378592"/>
    </source>
</evidence>
<feature type="region of interest" description="Disordered" evidence="2">
    <location>
        <begin position="1"/>
        <end position="25"/>
    </location>
</feature>
<feature type="region of interest" description="Disordered" evidence="2">
    <location>
        <begin position="336"/>
        <end position="410"/>
    </location>
</feature>
<keyword evidence="4" id="KW-1185">Reference proteome</keyword>
<accession>A0AAN9VG46</accession>
<dbReference type="GO" id="GO:0051721">
    <property type="term" value="F:protein phosphatase 2A binding"/>
    <property type="evidence" value="ECO:0007669"/>
    <property type="project" value="TreeGrafter"/>
</dbReference>
<reference evidence="3 4" key="1">
    <citation type="submission" date="2024-03" db="EMBL/GenBank/DDBJ databases">
        <title>The genome assembly and annotation of the cricket Gryllus longicercus Weissman &amp; Gray.</title>
        <authorList>
            <person name="Szrajer S."/>
            <person name="Gray D."/>
            <person name="Ylla G."/>
        </authorList>
    </citation>
    <scope>NUCLEOTIDE SEQUENCE [LARGE SCALE GENOMIC DNA]</scope>
    <source>
        <strain evidence="3">DAG 2021-001</strain>
        <tissue evidence="3">Whole body minus gut</tissue>
    </source>
</reference>
<name>A0AAN9VG46_9ORTH</name>
<dbReference type="GO" id="GO:0009966">
    <property type="term" value="P:regulation of signal transduction"/>
    <property type="evidence" value="ECO:0007669"/>
    <property type="project" value="InterPro"/>
</dbReference>
<evidence type="ECO:0000256" key="2">
    <source>
        <dbReference type="SAM" id="MobiDB-lite"/>
    </source>
</evidence>
<proteinExistence type="inferred from homology"/>
<evidence type="ECO:0000313" key="3">
    <source>
        <dbReference type="EMBL" id="KAK7862241.1"/>
    </source>
</evidence>
<feature type="compositionally biased region" description="Acidic residues" evidence="2">
    <location>
        <begin position="171"/>
        <end position="184"/>
    </location>
</feature>
<dbReference type="FunFam" id="1.25.40.540:FF:000003">
    <property type="entry name" value="Immunoglobulin (CD79A)-binding protein 1"/>
    <property type="match status" value="1"/>
</dbReference>
<feature type="compositionally biased region" description="Basic and acidic residues" evidence="2">
    <location>
        <begin position="369"/>
        <end position="401"/>
    </location>
</feature>
<dbReference type="GO" id="GO:0035303">
    <property type="term" value="P:regulation of dephosphorylation"/>
    <property type="evidence" value="ECO:0007669"/>
    <property type="project" value="TreeGrafter"/>
</dbReference>
<protein>
    <submittedName>
        <fullName evidence="3">Uncharacterized protein</fullName>
    </submittedName>
</protein>
<dbReference type="AlphaFoldDB" id="A0AAN9VG46"/>
<gene>
    <name evidence="3" type="ORF">R5R35_008121</name>
</gene>
<dbReference type="InterPro" id="IPR007304">
    <property type="entry name" value="TAP46-like"/>
</dbReference>
<dbReference type="PANTHER" id="PTHR10933:SF9">
    <property type="entry name" value="IMMUNOGLOBULIN-BINDING PROTEIN 1"/>
    <property type="match status" value="1"/>
</dbReference>
<dbReference type="Pfam" id="PF04177">
    <property type="entry name" value="TAP42"/>
    <property type="match status" value="1"/>
</dbReference>
<comment type="similarity">
    <text evidence="1">Belongs to the IGBP1/TAP42 family.</text>
</comment>
<dbReference type="Gene3D" id="1.25.40.540">
    <property type="entry name" value="TAP42-like family"/>
    <property type="match status" value="1"/>
</dbReference>
<dbReference type="GO" id="GO:0005829">
    <property type="term" value="C:cytosol"/>
    <property type="evidence" value="ECO:0007669"/>
    <property type="project" value="TreeGrafter"/>
</dbReference>
<sequence length="410" mass="47361">MADETSSQCETVTSSNSSSRDPSNSDINVTNKFEGCCLHAPELYPSLKSTEVHDENRKLSDIYKEGLNLFDFIANSDAPTNSVETQAKVKKAMNLFEEATRLVSAAGIFSRNESVEEIATNNVKYLLLPAFLGTLILKLCVDERMEVVRTAEVYFRDFLQRCKDYGISEFEMPEPDDTSEDQPDPFEQPHRPCSFDLASMARERSMKIQRFKELKELESKLKDLKALMALPDVPEEVERKYYLTTINMYINQSFDELACLKVEKPLLAHMAKVKKDPPFGKQERRERRDKVRRYEKKPLMPIIITRDEVQKKVYGAGYPSIPTMTVAEFYDKKVKDGEFPDPTKPSNRNALQDRAPQGTLGELTDPSEEERADKERKEEVDDPENLERAREWDDWKDDHRRGWGNRMNRS</sequence>
<dbReference type="EMBL" id="JAZDUA010000285">
    <property type="protein sequence ID" value="KAK7862241.1"/>
    <property type="molecule type" value="Genomic_DNA"/>
</dbReference>
<organism evidence="3 4">
    <name type="scientific">Gryllus longicercus</name>
    <dbReference type="NCBI Taxonomy" id="2509291"/>
    <lineage>
        <taxon>Eukaryota</taxon>
        <taxon>Metazoa</taxon>
        <taxon>Ecdysozoa</taxon>
        <taxon>Arthropoda</taxon>
        <taxon>Hexapoda</taxon>
        <taxon>Insecta</taxon>
        <taxon>Pterygota</taxon>
        <taxon>Neoptera</taxon>
        <taxon>Polyneoptera</taxon>
        <taxon>Orthoptera</taxon>
        <taxon>Ensifera</taxon>
        <taxon>Gryllidea</taxon>
        <taxon>Grylloidea</taxon>
        <taxon>Gryllidae</taxon>
        <taxon>Gryllinae</taxon>
        <taxon>Gryllus</taxon>
    </lineage>
</organism>
<dbReference type="Proteomes" id="UP001378592">
    <property type="component" value="Unassembled WGS sequence"/>
</dbReference>